<evidence type="ECO:0000313" key="2">
    <source>
        <dbReference type="EMBL" id="KAL2485304.1"/>
    </source>
</evidence>
<keyword evidence="1" id="KW-0812">Transmembrane</keyword>
<dbReference type="EMBL" id="JBFOLK010000009">
    <property type="protein sequence ID" value="KAL2485304.1"/>
    <property type="molecule type" value="Genomic_DNA"/>
</dbReference>
<protein>
    <submittedName>
        <fullName evidence="2">Uncharacterized protein</fullName>
    </submittedName>
</protein>
<name>A0ABD1RDL7_9LAMI</name>
<reference evidence="3" key="1">
    <citation type="submission" date="2024-07" db="EMBL/GenBank/DDBJ databases">
        <title>Two chromosome-level genome assemblies of Korean endemic species Abeliophyllum distichum and Forsythia ovata (Oleaceae).</title>
        <authorList>
            <person name="Jang H."/>
        </authorList>
    </citation>
    <scope>NUCLEOTIDE SEQUENCE [LARGE SCALE GENOMIC DNA]</scope>
</reference>
<sequence>MDESTLANQHLHLPYSSIQVRDLFDDTGWSTDRLLELVSYTIAEQVRSIHIIVAVHNQIMWKDTSDGRFATKSALAASSYWQLVHTIQAVYNMIWSSIILTTVSFFCWRLWQGLIPIDIVIQDGL</sequence>
<keyword evidence="3" id="KW-1185">Reference proteome</keyword>
<gene>
    <name evidence="2" type="ORF">Adt_30060</name>
</gene>
<evidence type="ECO:0000256" key="1">
    <source>
        <dbReference type="SAM" id="Phobius"/>
    </source>
</evidence>
<dbReference type="AlphaFoldDB" id="A0ABD1RDL7"/>
<proteinExistence type="predicted"/>
<comment type="caution">
    <text evidence="2">The sequence shown here is derived from an EMBL/GenBank/DDBJ whole genome shotgun (WGS) entry which is preliminary data.</text>
</comment>
<keyword evidence="1" id="KW-1133">Transmembrane helix</keyword>
<evidence type="ECO:0000313" key="3">
    <source>
        <dbReference type="Proteomes" id="UP001604336"/>
    </source>
</evidence>
<organism evidence="2 3">
    <name type="scientific">Abeliophyllum distichum</name>
    <dbReference type="NCBI Taxonomy" id="126358"/>
    <lineage>
        <taxon>Eukaryota</taxon>
        <taxon>Viridiplantae</taxon>
        <taxon>Streptophyta</taxon>
        <taxon>Embryophyta</taxon>
        <taxon>Tracheophyta</taxon>
        <taxon>Spermatophyta</taxon>
        <taxon>Magnoliopsida</taxon>
        <taxon>eudicotyledons</taxon>
        <taxon>Gunneridae</taxon>
        <taxon>Pentapetalae</taxon>
        <taxon>asterids</taxon>
        <taxon>lamiids</taxon>
        <taxon>Lamiales</taxon>
        <taxon>Oleaceae</taxon>
        <taxon>Forsythieae</taxon>
        <taxon>Abeliophyllum</taxon>
    </lineage>
</organism>
<accession>A0ABD1RDL7</accession>
<dbReference type="Proteomes" id="UP001604336">
    <property type="component" value="Unassembled WGS sequence"/>
</dbReference>
<feature type="transmembrane region" description="Helical" evidence="1">
    <location>
        <begin position="89"/>
        <end position="111"/>
    </location>
</feature>
<keyword evidence="1" id="KW-0472">Membrane</keyword>